<feature type="region of interest" description="Disordered" evidence="1">
    <location>
        <begin position="14"/>
        <end position="33"/>
    </location>
</feature>
<dbReference type="EMBL" id="JAVHNR010000012">
    <property type="protein sequence ID" value="KAK6330049.1"/>
    <property type="molecule type" value="Genomic_DNA"/>
</dbReference>
<evidence type="ECO:0000313" key="3">
    <source>
        <dbReference type="Proteomes" id="UP001313282"/>
    </source>
</evidence>
<evidence type="ECO:0000313" key="2">
    <source>
        <dbReference type="EMBL" id="KAK6330049.1"/>
    </source>
</evidence>
<sequence>MFFKLYTKRSINEPGNNINTSKPSQIDQLNGTPTTNLLSSATEFGDIESLLGHEGVSWEVVVATNVGRLRATRKARDDYEYYRRNQRSHEQQTHDQIFPVTGSKKLFQRINLC</sequence>
<comment type="caution">
    <text evidence="2">The sequence shown here is derived from an EMBL/GenBank/DDBJ whole genome shotgun (WGS) entry which is preliminary data.</text>
</comment>
<organism evidence="2 3">
    <name type="scientific">Orbilia javanica</name>
    <dbReference type="NCBI Taxonomy" id="47235"/>
    <lineage>
        <taxon>Eukaryota</taxon>
        <taxon>Fungi</taxon>
        <taxon>Dikarya</taxon>
        <taxon>Ascomycota</taxon>
        <taxon>Pezizomycotina</taxon>
        <taxon>Orbiliomycetes</taxon>
        <taxon>Orbiliales</taxon>
        <taxon>Orbiliaceae</taxon>
        <taxon>Orbilia</taxon>
    </lineage>
</organism>
<name>A0AAN8MM15_9PEZI</name>
<gene>
    <name evidence="2" type="ORF">TWF718_003477</name>
</gene>
<proteinExistence type="predicted"/>
<accession>A0AAN8MM15</accession>
<reference evidence="2 3" key="1">
    <citation type="submission" date="2019-10" db="EMBL/GenBank/DDBJ databases">
        <authorList>
            <person name="Palmer J.M."/>
        </authorList>
    </citation>
    <scope>NUCLEOTIDE SEQUENCE [LARGE SCALE GENOMIC DNA]</scope>
    <source>
        <strain evidence="2 3">TWF718</strain>
    </source>
</reference>
<protein>
    <submittedName>
        <fullName evidence="2">Uncharacterized protein</fullName>
    </submittedName>
</protein>
<keyword evidence="3" id="KW-1185">Reference proteome</keyword>
<dbReference type="AlphaFoldDB" id="A0AAN8MM15"/>
<dbReference type="Proteomes" id="UP001313282">
    <property type="component" value="Unassembled WGS sequence"/>
</dbReference>
<evidence type="ECO:0000256" key="1">
    <source>
        <dbReference type="SAM" id="MobiDB-lite"/>
    </source>
</evidence>